<evidence type="ECO:0000256" key="2">
    <source>
        <dbReference type="ARBA" id="ARBA00023125"/>
    </source>
</evidence>
<dbReference type="InterPro" id="IPR001647">
    <property type="entry name" value="HTH_TetR"/>
</dbReference>
<dbReference type="PATRIC" id="fig|1224164.3.peg.843"/>
<dbReference type="SUPFAM" id="SSF46689">
    <property type="entry name" value="Homeodomain-like"/>
    <property type="match status" value="1"/>
</dbReference>
<dbReference type="PANTHER" id="PTHR30055:SF234">
    <property type="entry name" value="HTH-TYPE TRANSCRIPTIONAL REGULATOR BETI"/>
    <property type="match status" value="1"/>
</dbReference>
<dbReference type="EMBL" id="CP004353">
    <property type="protein sequence ID" value="AHI22237.1"/>
    <property type="molecule type" value="Genomic_DNA"/>
</dbReference>
<dbReference type="PANTHER" id="PTHR30055">
    <property type="entry name" value="HTH-TYPE TRANSCRIPTIONAL REGULATOR RUTR"/>
    <property type="match status" value="1"/>
</dbReference>
<dbReference type="eggNOG" id="COG1309">
    <property type="taxonomic scope" value="Bacteria"/>
</dbReference>
<evidence type="ECO:0000256" key="4">
    <source>
        <dbReference type="PROSITE-ProRule" id="PRU00335"/>
    </source>
</evidence>
<feature type="domain" description="HTH tetR-type" evidence="5">
    <location>
        <begin position="8"/>
        <end position="67"/>
    </location>
</feature>
<keyword evidence="2 4" id="KW-0238">DNA-binding</keyword>
<keyword evidence="7" id="KW-1185">Reference proteome</keyword>
<keyword evidence="3" id="KW-0804">Transcription</keyword>
<dbReference type="PROSITE" id="PS50977">
    <property type="entry name" value="HTH_TETR_2"/>
    <property type="match status" value="1"/>
</dbReference>
<evidence type="ECO:0000256" key="3">
    <source>
        <dbReference type="ARBA" id="ARBA00023163"/>
    </source>
</evidence>
<reference evidence="6 7" key="1">
    <citation type="submission" date="2013-02" db="EMBL/GenBank/DDBJ databases">
        <title>The complete genome sequence of Corynebacterium vitaeruminis DSM 20294.</title>
        <authorList>
            <person name="Ruckert C."/>
            <person name="Albersmeier A."/>
            <person name="Kalinowski J."/>
        </authorList>
    </citation>
    <scope>NUCLEOTIDE SEQUENCE [LARGE SCALE GENOMIC DNA]</scope>
    <source>
        <strain evidence="7">ATCC 10234</strain>
    </source>
</reference>
<dbReference type="STRING" id="1224164.B843_04240"/>
<dbReference type="Gene3D" id="1.10.357.10">
    <property type="entry name" value="Tetracycline Repressor, domain 2"/>
    <property type="match status" value="1"/>
</dbReference>
<accession>W5XZ54</accession>
<evidence type="ECO:0000256" key="1">
    <source>
        <dbReference type="ARBA" id="ARBA00023015"/>
    </source>
</evidence>
<dbReference type="HOGENOM" id="CLU_069356_17_0_11"/>
<gene>
    <name evidence="6" type="ORF">B843_04240</name>
</gene>
<evidence type="ECO:0000313" key="7">
    <source>
        <dbReference type="Proteomes" id="UP000019222"/>
    </source>
</evidence>
<dbReference type="InterPro" id="IPR009057">
    <property type="entry name" value="Homeodomain-like_sf"/>
</dbReference>
<protein>
    <submittedName>
        <fullName evidence="6">TetR family transcriptional regulator</fullName>
    </submittedName>
</protein>
<name>W5XZ54_9CORY</name>
<evidence type="ECO:0000259" key="5">
    <source>
        <dbReference type="PROSITE" id="PS50977"/>
    </source>
</evidence>
<dbReference type="Pfam" id="PF00440">
    <property type="entry name" value="TetR_N"/>
    <property type="match status" value="1"/>
</dbReference>
<dbReference type="AlphaFoldDB" id="W5XZ54"/>
<dbReference type="InterPro" id="IPR036271">
    <property type="entry name" value="Tet_transcr_reg_TetR-rel_C_sf"/>
</dbReference>
<evidence type="ECO:0000313" key="6">
    <source>
        <dbReference type="EMBL" id="AHI22237.1"/>
    </source>
</evidence>
<sequence>MGLRKDAEENRQRLLQAGKEIFAERGLGATLNDVAKHAGVGVGTAYRRFANKQELFDAILDDQVDEVETILRDAIAIPDADEALRHYLEENLKLQVRDKAMAQMFAGKYASQAFLDASRDRVAPLVNDLAQKAVDVGAVPPHVVGTDLIFIQVGILAIAEITEPEYPGLYTRYAEMALAGLKAASPAHGPIDTEQTHRLMRGLKE</sequence>
<dbReference type="GO" id="GO:0000976">
    <property type="term" value="F:transcription cis-regulatory region binding"/>
    <property type="evidence" value="ECO:0007669"/>
    <property type="project" value="TreeGrafter"/>
</dbReference>
<dbReference type="Proteomes" id="UP000019222">
    <property type="component" value="Chromosome"/>
</dbReference>
<dbReference type="GO" id="GO:0003700">
    <property type="term" value="F:DNA-binding transcription factor activity"/>
    <property type="evidence" value="ECO:0007669"/>
    <property type="project" value="TreeGrafter"/>
</dbReference>
<keyword evidence="1" id="KW-0805">Transcription regulation</keyword>
<organism evidence="6 7">
    <name type="scientific">Corynebacterium vitaeruminis DSM 20294</name>
    <dbReference type="NCBI Taxonomy" id="1224164"/>
    <lineage>
        <taxon>Bacteria</taxon>
        <taxon>Bacillati</taxon>
        <taxon>Actinomycetota</taxon>
        <taxon>Actinomycetes</taxon>
        <taxon>Mycobacteriales</taxon>
        <taxon>Corynebacteriaceae</taxon>
        <taxon>Corynebacterium</taxon>
    </lineage>
</organism>
<proteinExistence type="predicted"/>
<feature type="DNA-binding region" description="H-T-H motif" evidence="4">
    <location>
        <begin position="30"/>
        <end position="49"/>
    </location>
</feature>
<dbReference type="KEGG" id="cvt:B843_04240"/>
<dbReference type="PRINTS" id="PR00455">
    <property type="entry name" value="HTHTETR"/>
</dbReference>
<dbReference type="InterPro" id="IPR050109">
    <property type="entry name" value="HTH-type_TetR-like_transc_reg"/>
</dbReference>
<dbReference type="PROSITE" id="PS01081">
    <property type="entry name" value="HTH_TETR_1"/>
    <property type="match status" value="1"/>
</dbReference>
<dbReference type="SUPFAM" id="SSF48498">
    <property type="entry name" value="Tetracyclin repressor-like, C-terminal domain"/>
    <property type="match status" value="1"/>
</dbReference>
<dbReference type="RefSeq" id="WP_025252282.1">
    <property type="nucleotide sequence ID" value="NZ_CP004353.1"/>
</dbReference>
<dbReference type="InterPro" id="IPR023772">
    <property type="entry name" value="DNA-bd_HTH_TetR-type_CS"/>
</dbReference>